<dbReference type="EMBL" id="QRYT01000026">
    <property type="protein sequence ID" value="RGV08463.1"/>
    <property type="molecule type" value="Genomic_DNA"/>
</dbReference>
<reference evidence="1 2" key="1">
    <citation type="submission" date="2018-08" db="EMBL/GenBank/DDBJ databases">
        <title>A genome reference for cultivated species of the human gut microbiota.</title>
        <authorList>
            <person name="Zou Y."/>
            <person name="Xue W."/>
            <person name="Luo G."/>
        </authorList>
    </citation>
    <scope>NUCLEOTIDE SEQUENCE [LARGE SCALE GENOMIC DNA]</scope>
    <source>
        <strain evidence="1 2">AF14-8</strain>
    </source>
</reference>
<sequence>MMNKYIIILKHTGLQSHQMLIKSIPKMKRERGSGRPCLTMQMMNFSFGEYFDERMMNVYCVVIQ</sequence>
<evidence type="ECO:0000313" key="2">
    <source>
        <dbReference type="Proteomes" id="UP000285379"/>
    </source>
</evidence>
<evidence type="ECO:0000313" key="1">
    <source>
        <dbReference type="EMBL" id="RGV08463.1"/>
    </source>
</evidence>
<proteinExistence type="predicted"/>
<comment type="caution">
    <text evidence="1">The sequence shown here is derived from an EMBL/GenBank/DDBJ whole genome shotgun (WGS) entry which is preliminary data.</text>
</comment>
<gene>
    <name evidence="1" type="ORF">DWW27_11790</name>
</gene>
<dbReference type="Proteomes" id="UP000285379">
    <property type="component" value="Unassembled WGS sequence"/>
</dbReference>
<accession>A0A412VM13</accession>
<organism evidence="1 2">
    <name type="scientific">Phocaeicola vulgatus</name>
    <name type="common">Bacteroides vulgatus</name>
    <dbReference type="NCBI Taxonomy" id="821"/>
    <lineage>
        <taxon>Bacteria</taxon>
        <taxon>Pseudomonadati</taxon>
        <taxon>Bacteroidota</taxon>
        <taxon>Bacteroidia</taxon>
        <taxon>Bacteroidales</taxon>
        <taxon>Bacteroidaceae</taxon>
        <taxon>Phocaeicola</taxon>
    </lineage>
</organism>
<protein>
    <submittedName>
        <fullName evidence="1">Uncharacterized protein</fullName>
    </submittedName>
</protein>
<dbReference type="AlphaFoldDB" id="A0A412VM13"/>
<name>A0A412VM13_PHOVU</name>